<sequence>MTKEKRPKPPPKRVLRVAEICRGGQRLHCQFRPRAIGETDDVRLWWFEPSGESCGPVSAREAIALGLVVPAGDGLFGSSDAQTYVAAQS</sequence>
<comment type="caution">
    <text evidence="1">The sequence shown here is derived from an EMBL/GenBank/DDBJ whole genome shotgun (WGS) entry which is preliminary data.</text>
</comment>
<gene>
    <name evidence="1" type="ORF">MPEAHAMD_3944</name>
</gene>
<reference evidence="1" key="2">
    <citation type="submission" date="2021-08" db="EMBL/GenBank/DDBJ databases">
        <authorList>
            <person name="Tani A."/>
            <person name="Ola A."/>
            <person name="Ogura Y."/>
            <person name="Katsura K."/>
            <person name="Hayashi T."/>
        </authorList>
    </citation>
    <scope>NUCLEOTIDE SEQUENCE</scope>
    <source>
        <strain evidence="1">JCM 32048</strain>
    </source>
</reference>
<dbReference type="Proteomes" id="UP001055286">
    <property type="component" value="Unassembled WGS sequence"/>
</dbReference>
<proteinExistence type="predicted"/>
<evidence type="ECO:0000313" key="2">
    <source>
        <dbReference type="Proteomes" id="UP001055286"/>
    </source>
</evidence>
<dbReference type="EMBL" id="BPQJ01000019">
    <property type="protein sequence ID" value="GJD63773.1"/>
    <property type="molecule type" value="Genomic_DNA"/>
</dbReference>
<evidence type="ECO:0000313" key="1">
    <source>
        <dbReference type="EMBL" id="GJD63773.1"/>
    </source>
</evidence>
<organism evidence="1 2">
    <name type="scientific">Methylobacterium frigidaeris</name>
    <dbReference type="NCBI Taxonomy" id="2038277"/>
    <lineage>
        <taxon>Bacteria</taxon>
        <taxon>Pseudomonadati</taxon>
        <taxon>Pseudomonadota</taxon>
        <taxon>Alphaproteobacteria</taxon>
        <taxon>Hyphomicrobiales</taxon>
        <taxon>Methylobacteriaceae</taxon>
        <taxon>Methylobacterium</taxon>
    </lineage>
</organism>
<dbReference type="AlphaFoldDB" id="A0AA37M5K1"/>
<accession>A0AA37M5K1</accession>
<reference evidence="1" key="1">
    <citation type="journal article" date="2016" name="Front. Microbiol.">
        <title>Genome Sequence of the Piezophilic, Mesophilic Sulfate-Reducing Bacterium Desulfovibrio indicus J2T.</title>
        <authorList>
            <person name="Cao J."/>
            <person name="Maignien L."/>
            <person name="Shao Z."/>
            <person name="Alain K."/>
            <person name="Jebbar M."/>
        </authorList>
    </citation>
    <scope>NUCLEOTIDE SEQUENCE</scope>
    <source>
        <strain evidence="1">JCM 32048</strain>
    </source>
</reference>
<keyword evidence="2" id="KW-1185">Reference proteome</keyword>
<protein>
    <submittedName>
        <fullName evidence="1">Uncharacterized protein</fullName>
    </submittedName>
</protein>
<dbReference type="RefSeq" id="WP_238192117.1">
    <property type="nucleotide sequence ID" value="NZ_BPQJ01000019.1"/>
</dbReference>
<name>A0AA37M5K1_9HYPH</name>